<reference evidence="2 3" key="1">
    <citation type="submission" date="2019-02" db="EMBL/GenBank/DDBJ databases">
        <title>Deep-cultivation of Planctomycetes and their phenomic and genomic characterization uncovers novel biology.</title>
        <authorList>
            <person name="Wiegand S."/>
            <person name="Jogler M."/>
            <person name="Boedeker C."/>
            <person name="Pinto D."/>
            <person name="Vollmers J."/>
            <person name="Rivas-Marin E."/>
            <person name="Kohn T."/>
            <person name="Peeters S.H."/>
            <person name="Heuer A."/>
            <person name="Rast P."/>
            <person name="Oberbeckmann S."/>
            <person name="Bunk B."/>
            <person name="Jeske O."/>
            <person name="Meyerdierks A."/>
            <person name="Storesund J.E."/>
            <person name="Kallscheuer N."/>
            <person name="Luecker S."/>
            <person name="Lage O.M."/>
            <person name="Pohl T."/>
            <person name="Merkel B.J."/>
            <person name="Hornburger P."/>
            <person name="Mueller R.-W."/>
            <person name="Bruemmer F."/>
            <person name="Labrenz M."/>
            <person name="Spormann A.M."/>
            <person name="Op Den Camp H."/>
            <person name="Overmann J."/>
            <person name="Amann R."/>
            <person name="Jetten M.S.M."/>
            <person name="Mascher T."/>
            <person name="Medema M.H."/>
            <person name="Devos D.P."/>
            <person name="Kaster A.-K."/>
            <person name="Ovreas L."/>
            <person name="Rohde M."/>
            <person name="Galperin M.Y."/>
            <person name="Jogler C."/>
        </authorList>
    </citation>
    <scope>NUCLEOTIDE SEQUENCE [LARGE SCALE GENOMIC DNA]</scope>
    <source>
        <strain evidence="2 3">Poly41</strain>
    </source>
</reference>
<accession>A0A5C6E2U0</accession>
<evidence type="ECO:0000256" key="1">
    <source>
        <dbReference type="ARBA" id="ARBA00022729"/>
    </source>
</evidence>
<evidence type="ECO:0000313" key="2">
    <source>
        <dbReference type="EMBL" id="TWU41931.1"/>
    </source>
</evidence>
<name>A0A5C6E2U0_9BACT</name>
<keyword evidence="3" id="KW-1185">Reference proteome</keyword>
<organism evidence="2 3">
    <name type="scientific">Novipirellula artificiosorum</name>
    <dbReference type="NCBI Taxonomy" id="2528016"/>
    <lineage>
        <taxon>Bacteria</taxon>
        <taxon>Pseudomonadati</taxon>
        <taxon>Planctomycetota</taxon>
        <taxon>Planctomycetia</taxon>
        <taxon>Pirellulales</taxon>
        <taxon>Pirellulaceae</taxon>
        <taxon>Novipirellula</taxon>
    </lineage>
</organism>
<dbReference type="Proteomes" id="UP000319143">
    <property type="component" value="Unassembled WGS sequence"/>
</dbReference>
<dbReference type="InterPro" id="IPR013517">
    <property type="entry name" value="FG-GAP"/>
</dbReference>
<dbReference type="Gene3D" id="2.130.10.130">
    <property type="entry name" value="Integrin alpha, N-terminal"/>
    <property type="match status" value="2"/>
</dbReference>
<dbReference type="AlphaFoldDB" id="A0A5C6E2U0"/>
<protein>
    <submittedName>
        <fullName evidence="2">FG-GAP repeat protein</fullName>
    </submittedName>
</protein>
<gene>
    <name evidence="2" type="ORF">Poly41_02240</name>
</gene>
<dbReference type="Pfam" id="PF13517">
    <property type="entry name" value="FG-GAP_3"/>
    <property type="match status" value="2"/>
</dbReference>
<dbReference type="OrthoDB" id="253939at2"/>
<keyword evidence="1" id="KW-0732">Signal</keyword>
<dbReference type="PANTHER" id="PTHR44103">
    <property type="entry name" value="PROPROTEIN CONVERTASE P"/>
    <property type="match status" value="1"/>
</dbReference>
<dbReference type="RefSeq" id="WP_146524084.1">
    <property type="nucleotide sequence ID" value="NZ_SJPV01000001.1"/>
</dbReference>
<dbReference type="PANTHER" id="PTHR44103:SF1">
    <property type="entry name" value="PROPROTEIN CONVERTASE P"/>
    <property type="match status" value="1"/>
</dbReference>
<evidence type="ECO:0000313" key="3">
    <source>
        <dbReference type="Proteomes" id="UP000319143"/>
    </source>
</evidence>
<dbReference type="InterPro" id="IPR028994">
    <property type="entry name" value="Integrin_alpha_N"/>
</dbReference>
<dbReference type="SUPFAM" id="SSF69318">
    <property type="entry name" value="Integrin alpha N-terminal domain"/>
    <property type="match status" value="1"/>
</dbReference>
<proteinExistence type="predicted"/>
<sequence length="387" mass="42541">MQTNPGIYFLSLLLTAVASLGLAGEPTWVRRSSNTGDLAAPNAGSQQTCCVVADLDGDGMDDFVVGERTKTPSIVWYKNRGQSWDKFVIDDQPRKPEAGGVCFDIDGDGDQDLVFGQDSSGSEIWWWENPCPDFTKPWLRRLIKQDGARQYHDQTAGDFDGDGKIEFVTWNQRAKQLLMFEVPEDPRSAGPWPSTVIFQWDQGPPAEGFPSIPVDIDSDGQIDIVGGGRWFKYQGGGKFDPHVIDDKMRFTQCAAGQLVAGGRPEVVFSPGDADGDAKWYEWKDGKWVAHSLGFVIHGHTCEVRDVNGDGNPDIFIGEMGSPGAGDKAKAFVWYGDSQGEFRKTIVSEGQGIHEGLLSDLDGDGDLDILMKPYHHNSPRIDILLNTP</sequence>
<dbReference type="EMBL" id="SJPV01000001">
    <property type="protein sequence ID" value="TWU41931.1"/>
    <property type="molecule type" value="Genomic_DNA"/>
</dbReference>
<comment type="caution">
    <text evidence="2">The sequence shown here is derived from an EMBL/GenBank/DDBJ whole genome shotgun (WGS) entry which is preliminary data.</text>
</comment>